<dbReference type="InterPro" id="IPR004220">
    <property type="entry name" value="5-COMe_2-OHmuconate_Isoase"/>
</dbReference>
<dbReference type="Proteomes" id="UP001165041">
    <property type="component" value="Unassembled WGS sequence"/>
</dbReference>
<comment type="caution">
    <text evidence="1">The sequence shown here is derived from an EMBL/GenBank/DDBJ whole genome shotgun (WGS) entry which is preliminary data.</text>
</comment>
<name>A0A9W6QCN3_9ACTN</name>
<dbReference type="Gene3D" id="3.30.429.10">
    <property type="entry name" value="Macrophage Migration Inhibitory Factor"/>
    <property type="match status" value="1"/>
</dbReference>
<dbReference type="AlphaFoldDB" id="A0A9W6QCN3"/>
<evidence type="ECO:0000313" key="1">
    <source>
        <dbReference type="EMBL" id="GLW72561.1"/>
    </source>
</evidence>
<accession>A0A9W6QCN3</accession>
<protein>
    <recommendedName>
        <fullName evidence="3">Isomerase</fullName>
    </recommendedName>
</protein>
<evidence type="ECO:0008006" key="3">
    <source>
        <dbReference type="Google" id="ProtNLM"/>
    </source>
</evidence>
<evidence type="ECO:0000313" key="2">
    <source>
        <dbReference type="Proteomes" id="UP001165041"/>
    </source>
</evidence>
<dbReference type="PANTHER" id="PTHR37950">
    <property type="entry name" value="4-HYDROXYPHENYLACETATE CATABOLISM PROTEIN"/>
    <property type="match status" value="1"/>
</dbReference>
<proteinExistence type="predicted"/>
<dbReference type="PANTHER" id="PTHR37950:SF1">
    <property type="entry name" value="4-HYDROXYPHENYLACETATE CATABOLISM PROTEIN"/>
    <property type="match status" value="1"/>
</dbReference>
<dbReference type="GO" id="GO:0008704">
    <property type="term" value="F:5-carboxymethyl-2-hydroxymuconate delta-isomerase activity"/>
    <property type="evidence" value="ECO:0007669"/>
    <property type="project" value="InterPro"/>
</dbReference>
<dbReference type="RefSeq" id="WP_285738253.1">
    <property type="nucleotide sequence ID" value="NZ_BSSA01000018.1"/>
</dbReference>
<dbReference type="InterPro" id="IPR014347">
    <property type="entry name" value="Tautomerase/MIF_sf"/>
</dbReference>
<sequence>MPLITVDHTDRLAGSFDRRGFGLALNRLAVELLGATSTKCKTRFRRTEENVVGADADTFALVAVKVEIFPGRSAEAKAALAEAVLEALPEYLGPDAGPVQVAVQVEELDHLAYRSTVLGV</sequence>
<dbReference type="EMBL" id="BSSA01000018">
    <property type="protein sequence ID" value="GLW72561.1"/>
    <property type="molecule type" value="Genomic_DNA"/>
</dbReference>
<reference evidence="1" key="1">
    <citation type="submission" date="2023-02" db="EMBL/GenBank/DDBJ databases">
        <title>Kitasatospora phosalacinea NBRC 14627.</title>
        <authorList>
            <person name="Ichikawa N."/>
            <person name="Sato H."/>
            <person name="Tonouchi N."/>
        </authorList>
    </citation>
    <scope>NUCLEOTIDE SEQUENCE</scope>
    <source>
        <strain evidence="1">NBRC 14627</strain>
    </source>
</reference>
<organism evidence="1 2">
    <name type="scientific">Kitasatospora phosalacinea</name>
    <dbReference type="NCBI Taxonomy" id="2065"/>
    <lineage>
        <taxon>Bacteria</taxon>
        <taxon>Bacillati</taxon>
        <taxon>Actinomycetota</taxon>
        <taxon>Actinomycetes</taxon>
        <taxon>Kitasatosporales</taxon>
        <taxon>Streptomycetaceae</taxon>
        <taxon>Kitasatospora</taxon>
    </lineage>
</organism>
<dbReference type="SUPFAM" id="SSF55331">
    <property type="entry name" value="Tautomerase/MIF"/>
    <property type="match status" value="1"/>
</dbReference>
<gene>
    <name evidence="1" type="ORF">Kpho02_48600</name>
</gene>